<protein>
    <submittedName>
        <fullName evidence="7">MFS transporter</fullName>
    </submittedName>
</protein>
<sequence length="258" mass="29126">MTLPALFIAHGSPMMALEDNEYTRFLEQLGRELPVPRGIAVFSAHWDDPDQRLTEDAKHGTMHDFYGFPEEMYQITYPAPGSAELAAQIRKRFEAGNLYAKAVTGRGLDHGVWVILRKMYPDANIPVVALSVDSKRSPSEQYSIGAMLSDLRQEGILIIGSGGLVHNLRMVHKSDEPDEWAAAFDEWIAEQLSEWNLHQLFAYDKKAPHASDAVPSYGREHFVPLFYAMGAADRGRKAKRLFQSYQYGSLSLNCWSFE</sequence>
<dbReference type="EMBL" id="LIUT01000001">
    <property type="protein sequence ID" value="KOR87755.1"/>
    <property type="molecule type" value="Genomic_DNA"/>
</dbReference>
<keyword evidence="4" id="KW-0862">Zinc</keyword>
<name>A0A0M1P0F3_9BACL</name>
<evidence type="ECO:0000256" key="1">
    <source>
        <dbReference type="ARBA" id="ARBA00001947"/>
    </source>
</evidence>
<evidence type="ECO:0000256" key="5">
    <source>
        <dbReference type="ARBA" id="ARBA00023002"/>
    </source>
</evidence>
<dbReference type="PANTHER" id="PTHR30096:SF0">
    <property type="entry name" value="4,5-DOPA DIOXYGENASE EXTRADIOL-LIKE PROTEIN"/>
    <property type="match status" value="1"/>
</dbReference>
<dbReference type="InterPro" id="IPR004183">
    <property type="entry name" value="Xdiol_dOase_suB"/>
</dbReference>
<dbReference type="PANTHER" id="PTHR30096">
    <property type="entry name" value="4,5-DOPA DIOXYGENASE EXTRADIOL-LIKE PROTEIN"/>
    <property type="match status" value="1"/>
</dbReference>
<comment type="similarity">
    <text evidence="2">Belongs to the DODA-type extradiol aromatic ring-opening dioxygenase family.</text>
</comment>
<organism evidence="7 8">
    <name type="scientific">Paenibacillus solani</name>
    <dbReference type="NCBI Taxonomy" id="1705565"/>
    <lineage>
        <taxon>Bacteria</taxon>
        <taxon>Bacillati</taxon>
        <taxon>Bacillota</taxon>
        <taxon>Bacilli</taxon>
        <taxon>Bacillales</taxon>
        <taxon>Paenibacillaceae</taxon>
        <taxon>Paenibacillus</taxon>
    </lineage>
</organism>
<dbReference type="CDD" id="cd07363">
    <property type="entry name" value="45_DOPA_Dioxygenase"/>
    <property type="match status" value="1"/>
</dbReference>
<evidence type="ECO:0000256" key="4">
    <source>
        <dbReference type="ARBA" id="ARBA00022833"/>
    </source>
</evidence>
<keyword evidence="8" id="KW-1185">Reference proteome</keyword>
<dbReference type="GO" id="GO:0008198">
    <property type="term" value="F:ferrous iron binding"/>
    <property type="evidence" value="ECO:0007669"/>
    <property type="project" value="InterPro"/>
</dbReference>
<dbReference type="InterPro" id="IPR014436">
    <property type="entry name" value="Extradiol_dOase_DODA"/>
</dbReference>
<evidence type="ECO:0000313" key="8">
    <source>
        <dbReference type="Proteomes" id="UP000036932"/>
    </source>
</evidence>
<comment type="caution">
    <text evidence="7">The sequence shown here is derived from an EMBL/GenBank/DDBJ whole genome shotgun (WGS) entry which is preliminary data.</text>
</comment>
<gene>
    <name evidence="7" type="ORF">AM231_00430</name>
</gene>
<feature type="domain" description="Extradiol ring-cleavage dioxygenase class III enzyme subunit B" evidence="6">
    <location>
        <begin position="5"/>
        <end position="250"/>
    </location>
</feature>
<keyword evidence="3" id="KW-0479">Metal-binding</keyword>
<dbReference type="GO" id="GO:0016702">
    <property type="term" value="F:oxidoreductase activity, acting on single donors with incorporation of molecular oxygen, incorporation of two atoms of oxygen"/>
    <property type="evidence" value="ECO:0007669"/>
    <property type="project" value="UniProtKB-ARBA"/>
</dbReference>
<keyword evidence="5" id="KW-0560">Oxidoreductase</keyword>
<evidence type="ECO:0000259" key="6">
    <source>
        <dbReference type="Pfam" id="PF02900"/>
    </source>
</evidence>
<reference evidence="8" key="1">
    <citation type="submission" date="2015-08" db="EMBL/GenBank/DDBJ databases">
        <title>Genome sequencing project for genomic taxonomy and phylogenomics of Bacillus-like bacteria.</title>
        <authorList>
            <person name="Liu B."/>
            <person name="Wang J."/>
            <person name="Zhu Y."/>
            <person name="Liu G."/>
            <person name="Chen Q."/>
            <person name="Chen Z."/>
            <person name="Lan J."/>
            <person name="Che J."/>
            <person name="Ge C."/>
            <person name="Shi H."/>
            <person name="Pan Z."/>
            <person name="Liu X."/>
        </authorList>
    </citation>
    <scope>NUCLEOTIDE SEQUENCE [LARGE SCALE GENOMIC DNA]</scope>
    <source>
        <strain evidence="8">FJAT-22460</strain>
    </source>
</reference>
<accession>A0A0M1P0F3</accession>
<dbReference type="SUPFAM" id="SSF53213">
    <property type="entry name" value="LigB-like"/>
    <property type="match status" value="1"/>
</dbReference>
<dbReference type="RefSeq" id="WP_054400824.1">
    <property type="nucleotide sequence ID" value="NZ_LIUT01000001.1"/>
</dbReference>
<evidence type="ECO:0000313" key="7">
    <source>
        <dbReference type="EMBL" id="KOR87755.1"/>
    </source>
</evidence>
<dbReference type="Pfam" id="PF02900">
    <property type="entry name" value="LigB"/>
    <property type="match status" value="1"/>
</dbReference>
<proteinExistence type="inferred from homology"/>
<evidence type="ECO:0000256" key="3">
    <source>
        <dbReference type="ARBA" id="ARBA00022723"/>
    </source>
</evidence>
<dbReference type="AlphaFoldDB" id="A0A0M1P0F3"/>
<comment type="cofactor">
    <cofactor evidence="1">
        <name>Zn(2+)</name>
        <dbReference type="ChEBI" id="CHEBI:29105"/>
    </cofactor>
</comment>
<dbReference type="Gene3D" id="3.40.830.10">
    <property type="entry name" value="LigB-like"/>
    <property type="match status" value="1"/>
</dbReference>
<dbReference type="OrthoDB" id="9790889at2"/>
<dbReference type="GO" id="GO:0008270">
    <property type="term" value="F:zinc ion binding"/>
    <property type="evidence" value="ECO:0007669"/>
    <property type="project" value="InterPro"/>
</dbReference>
<dbReference type="PIRSF" id="PIRSF006157">
    <property type="entry name" value="Doxgns_DODA"/>
    <property type="match status" value="1"/>
</dbReference>
<dbReference type="PATRIC" id="fig|1705565.3.peg.1906"/>
<evidence type="ECO:0000256" key="2">
    <source>
        <dbReference type="ARBA" id="ARBA00007581"/>
    </source>
</evidence>
<dbReference type="Proteomes" id="UP000036932">
    <property type="component" value="Unassembled WGS sequence"/>
</dbReference>